<evidence type="ECO:0000313" key="2">
    <source>
        <dbReference type="Proteomes" id="UP000065521"/>
    </source>
</evidence>
<protein>
    <recommendedName>
        <fullName evidence="3">GAF domain-containing protein</fullName>
    </recommendedName>
</protein>
<reference evidence="1 2" key="1">
    <citation type="submission" date="2015-11" db="EMBL/GenBank/DDBJ databases">
        <title>Expanding the genomic diversity of Burkholderia species for the development of highly accurate diagnostics.</title>
        <authorList>
            <person name="Sahl J."/>
            <person name="Keim P."/>
            <person name="Wagner D."/>
        </authorList>
    </citation>
    <scope>NUCLEOTIDE SEQUENCE [LARGE SCALE GENOMIC DNA]</scope>
    <source>
        <strain evidence="1 2">RF32-BP4</strain>
    </source>
</reference>
<gene>
    <name evidence="1" type="ORF">WI38_18720</name>
</gene>
<evidence type="ECO:0008006" key="3">
    <source>
        <dbReference type="Google" id="ProtNLM"/>
    </source>
</evidence>
<dbReference type="SUPFAM" id="SSF55781">
    <property type="entry name" value="GAF domain-like"/>
    <property type="match status" value="1"/>
</dbReference>
<proteinExistence type="predicted"/>
<name>A0A102K7J5_9BURK</name>
<sequence length="123" mass="13568">MRIVASGGEAERIYSNDERAYPLTGRKPMLRDAWYTRVVVEQRSFLARQPDEFRAFYADHEKIVAMGLGSAINVPVIHNGHVLGTINLLDRCHAYAESVLPTCERLAHGAVQAFLSAAGGAEK</sequence>
<dbReference type="Gene3D" id="3.30.450.40">
    <property type="match status" value="1"/>
</dbReference>
<organism evidence="1 2">
    <name type="scientific">Burkholderia ubonensis</name>
    <dbReference type="NCBI Taxonomy" id="101571"/>
    <lineage>
        <taxon>Bacteria</taxon>
        <taxon>Pseudomonadati</taxon>
        <taxon>Pseudomonadota</taxon>
        <taxon>Betaproteobacteria</taxon>
        <taxon>Burkholderiales</taxon>
        <taxon>Burkholderiaceae</taxon>
        <taxon>Burkholderia</taxon>
        <taxon>Burkholderia cepacia complex</taxon>
    </lineage>
</organism>
<dbReference type="Proteomes" id="UP000065521">
    <property type="component" value="Unassembled WGS sequence"/>
</dbReference>
<accession>A0A102K7J5</accession>
<dbReference type="InterPro" id="IPR029016">
    <property type="entry name" value="GAF-like_dom_sf"/>
</dbReference>
<dbReference type="EMBL" id="LOTN01000036">
    <property type="protein sequence ID" value="KUZ88803.1"/>
    <property type="molecule type" value="Genomic_DNA"/>
</dbReference>
<dbReference type="AlphaFoldDB" id="A0A102K7J5"/>
<evidence type="ECO:0000313" key="1">
    <source>
        <dbReference type="EMBL" id="KUZ88803.1"/>
    </source>
</evidence>
<comment type="caution">
    <text evidence="1">The sequence shown here is derived from an EMBL/GenBank/DDBJ whole genome shotgun (WGS) entry which is preliminary data.</text>
</comment>